<sequence>MLEKRIGIYIYFKQNKFIRQLKRYGHLIYVNKEKKYLLLYIYESDFPQTIEALNGLKYVNDVLVSEYPNIKREYGTENFEPKDYRVI</sequence>
<dbReference type="Proteomes" id="UP000527860">
    <property type="component" value="Unassembled WGS sequence"/>
</dbReference>
<evidence type="ECO:0000313" key="5">
    <source>
        <dbReference type="Proteomes" id="UP000527860"/>
    </source>
</evidence>
<gene>
    <name evidence="3" type="ORF">F7P68_0007445</name>
    <name evidence="2" type="ORF">SN16_06100</name>
</gene>
<reference evidence="2 4" key="1">
    <citation type="submission" date="2015-01" db="EMBL/GenBank/DDBJ databases">
        <title>Genome sequences of high lactate-tolerant strain Salinicoccus roseus W12 with industrial interest.</title>
        <authorList>
            <person name="Wang H."/>
            <person name="Yu B."/>
        </authorList>
    </citation>
    <scope>NUCLEOTIDE SEQUENCE [LARGE SCALE GENOMIC DNA]</scope>
    <source>
        <strain evidence="2 4">W12</strain>
    </source>
</reference>
<dbReference type="STRING" id="45670.SN16_06100"/>
<dbReference type="EMBL" id="JXII01000004">
    <property type="protein sequence ID" value="KIH71124.1"/>
    <property type="molecule type" value="Genomic_DNA"/>
</dbReference>
<keyword evidence="5" id="KW-1185">Reference proteome</keyword>
<dbReference type="Pfam" id="PF09902">
    <property type="entry name" value="DUF2129"/>
    <property type="match status" value="1"/>
</dbReference>
<reference evidence="5" key="2">
    <citation type="submission" date="2020-04" db="EMBL/GenBank/DDBJ databases">
        <title>Genome analysis and biological profiling of marine Cellulosimicrobium funkei MOSEL-ME6.</title>
        <authorList>
            <person name="Tanveer F."/>
            <person name="Xie Y."/>
            <person name="Shinwari Z.K."/>
        </authorList>
    </citation>
    <scope>NUCLEOTIDE SEQUENCE [LARGE SCALE GENOMIC DNA]</scope>
    <source>
        <strain evidence="5">MOSEL-ME25</strain>
    </source>
</reference>
<protein>
    <submittedName>
        <fullName evidence="3">YlbG family protein</fullName>
    </submittedName>
</protein>
<proteinExistence type="predicted"/>
<comment type="caution">
    <text evidence="2">The sequence shown here is derived from an EMBL/GenBank/DDBJ whole genome shotgun (WGS) entry which is preliminary data.</text>
</comment>
<keyword evidence="1" id="KW-0963">Cytoplasm</keyword>
<evidence type="ECO:0000313" key="3">
    <source>
        <dbReference type="EMBL" id="MDB0580362.1"/>
    </source>
</evidence>
<dbReference type="AlphaFoldDB" id="A0A0C2HHJ8"/>
<evidence type="ECO:0000313" key="4">
    <source>
        <dbReference type="Proteomes" id="UP000031546"/>
    </source>
</evidence>
<evidence type="ECO:0000313" key="2">
    <source>
        <dbReference type="EMBL" id="KIH71124.1"/>
    </source>
</evidence>
<dbReference type="RefSeq" id="WP_040105720.1">
    <property type="nucleotide sequence ID" value="NZ_JABEVU030000001.1"/>
</dbReference>
<dbReference type="Proteomes" id="UP000031546">
    <property type="component" value="Unassembled WGS sequence"/>
</dbReference>
<dbReference type="OrthoDB" id="2990788at2"/>
<dbReference type="EMBL" id="JABEVU030000001">
    <property type="protein sequence ID" value="MDB0580362.1"/>
    <property type="molecule type" value="Genomic_DNA"/>
</dbReference>
<reference evidence="3 5" key="4">
    <citation type="submission" date="2022-12" db="EMBL/GenBank/DDBJ databases">
        <title>Genome analysis and biological profiling of marine Salinicoccus roseus MOSEL-ME25.</title>
        <authorList>
            <person name="Mirza F.T."/>
            <person name="Xie Y."/>
            <person name="Shinwari Z.K."/>
        </authorList>
    </citation>
    <scope>NUCLEOTIDE SEQUENCE [LARGE SCALE GENOMIC DNA]</scope>
    <source>
        <strain evidence="3 5">MOSEL-ME25</strain>
    </source>
</reference>
<evidence type="ECO:0000256" key="1">
    <source>
        <dbReference type="ARBA" id="ARBA00022490"/>
    </source>
</evidence>
<dbReference type="InterPro" id="IPR016979">
    <property type="entry name" value="DUF2129"/>
</dbReference>
<reference evidence="3" key="3">
    <citation type="submission" date="2020-04" db="EMBL/GenBank/DDBJ databases">
        <authorList>
            <person name="Tanveer F."/>
            <person name="Xie Y."/>
            <person name="Shinwari Z.K."/>
        </authorList>
    </citation>
    <scope>NUCLEOTIDE SEQUENCE</scope>
    <source>
        <strain evidence="3">MOSEL-ME25</strain>
    </source>
</reference>
<organism evidence="2 4">
    <name type="scientific">Salinicoccus roseus</name>
    <dbReference type="NCBI Taxonomy" id="45670"/>
    <lineage>
        <taxon>Bacteria</taxon>
        <taxon>Bacillati</taxon>
        <taxon>Bacillota</taxon>
        <taxon>Bacilli</taxon>
        <taxon>Bacillales</taxon>
        <taxon>Staphylococcaceae</taxon>
        <taxon>Salinicoccus</taxon>
    </lineage>
</organism>
<name>A0A0C2HHJ8_9STAP</name>
<dbReference type="GeneID" id="77845124"/>
<accession>A0A0C2HHJ8</accession>